<protein>
    <submittedName>
        <fullName evidence="3 4">Glutamic acid-rich protein-like</fullName>
    </submittedName>
</protein>
<dbReference type="PANTHER" id="PTHR34660:SF3">
    <property type="entry name" value="RRM DOMAIN-CONTAINING PROTEIN"/>
    <property type="match status" value="1"/>
</dbReference>
<feature type="region of interest" description="Disordered" evidence="1">
    <location>
        <begin position="1"/>
        <end position="142"/>
    </location>
</feature>
<feature type="region of interest" description="Disordered" evidence="1">
    <location>
        <begin position="262"/>
        <end position="349"/>
    </location>
</feature>
<feature type="compositionally biased region" description="Basic residues" evidence="1">
    <location>
        <begin position="60"/>
        <end position="71"/>
    </location>
</feature>
<feature type="compositionally biased region" description="Basic and acidic residues" evidence="1">
    <location>
        <begin position="133"/>
        <end position="142"/>
    </location>
</feature>
<gene>
    <name evidence="3 4" type="primary">LOC113858455</name>
</gene>
<proteinExistence type="predicted"/>
<evidence type="ECO:0000313" key="4">
    <source>
        <dbReference type="RefSeq" id="XP_027346919.1"/>
    </source>
</evidence>
<dbReference type="Proteomes" id="UP000694853">
    <property type="component" value="Unplaced"/>
</dbReference>
<feature type="compositionally biased region" description="Basic and acidic residues" evidence="1">
    <location>
        <begin position="38"/>
        <end position="59"/>
    </location>
</feature>
<feature type="compositionally biased region" description="Basic and acidic residues" evidence="1">
    <location>
        <begin position="72"/>
        <end position="92"/>
    </location>
</feature>
<dbReference type="OrthoDB" id="1913135at2759"/>
<dbReference type="GeneID" id="113858455"/>
<reference evidence="3 4" key="2">
    <citation type="submission" date="2025-04" db="UniProtKB">
        <authorList>
            <consortium name="RefSeq"/>
        </authorList>
    </citation>
    <scope>IDENTIFICATION</scope>
    <source>
        <tissue evidence="3 4">Young leaves</tissue>
    </source>
</reference>
<organism evidence="2 4">
    <name type="scientific">Abrus precatorius</name>
    <name type="common">Indian licorice</name>
    <name type="synonym">Glycine abrus</name>
    <dbReference type="NCBI Taxonomy" id="3816"/>
    <lineage>
        <taxon>Eukaryota</taxon>
        <taxon>Viridiplantae</taxon>
        <taxon>Streptophyta</taxon>
        <taxon>Embryophyta</taxon>
        <taxon>Tracheophyta</taxon>
        <taxon>Spermatophyta</taxon>
        <taxon>Magnoliopsida</taxon>
        <taxon>eudicotyledons</taxon>
        <taxon>Gunneridae</taxon>
        <taxon>Pentapetalae</taxon>
        <taxon>rosids</taxon>
        <taxon>fabids</taxon>
        <taxon>Fabales</taxon>
        <taxon>Fabaceae</taxon>
        <taxon>Papilionoideae</taxon>
        <taxon>50 kb inversion clade</taxon>
        <taxon>NPAAA clade</taxon>
        <taxon>indigoferoid/millettioid clade</taxon>
        <taxon>Abreae</taxon>
        <taxon>Abrus</taxon>
    </lineage>
</organism>
<dbReference type="RefSeq" id="XP_027346919.1">
    <property type="nucleotide sequence ID" value="XM_027491118.1"/>
</dbReference>
<name>A0A8B8KWR2_ABRPR</name>
<dbReference type="RefSeq" id="XP_027346918.1">
    <property type="nucleotide sequence ID" value="XM_027491117.1"/>
</dbReference>
<evidence type="ECO:0000313" key="3">
    <source>
        <dbReference type="RefSeq" id="XP_027346918.1"/>
    </source>
</evidence>
<reference evidence="2" key="1">
    <citation type="journal article" date="2019" name="Toxins">
        <title>Detection of Abrin-Like and Prepropulchellin-Like Toxin Genes and Transcripts Using Whole Genome Sequencing and Full-Length Transcript Sequencing of Abrus precatorius.</title>
        <authorList>
            <person name="Hovde B.T."/>
            <person name="Daligault H.E."/>
            <person name="Hanschen E.R."/>
            <person name="Kunde Y.A."/>
            <person name="Johnson M.B."/>
            <person name="Starkenburg S.R."/>
            <person name="Johnson S.L."/>
        </authorList>
    </citation>
    <scope>NUCLEOTIDE SEQUENCE [LARGE SCALE GENOMIC DNA]</scope>
</reference>
<feature type="compositionally biased region" description="Basic and acidic residues" evidence="1">
    <location>
        <begin position="262"/>
        <end position="344"/>
    </location>
</feature>
<dbReference type="PANTHER" id="PTHR34660">
    <property type="entry name" value="MYB-LIKE PROTEIN X"/>
    <property type="match status" value="1"/>
</dbReference>
<accession>A0A8B8KWR2</accession>
<feature type="compositionally biased region" description="Basic and acidic residues" evidence="1">
    <location>
        <begin position="12"/>
        <end position="26"/>
    </location>
</feature>
<sequence length="549" mass="62127">MSRCFPFLPPAYEKKARVDEVNLLKKEKQKGKKHKKDKRESKEKKEKEGRDGKNKEKKDKRDKKEKHREKKKDKDKSRGRDKSKIGTADDKGFPVQAEGPNAGKLHQKEIKQSDKGILFENKPAKQYTSNNGEKARENNHLAEENKDRKFLLELDRRIRDVNGGAGNQLVQKFTNTDCRKDEGTVRVVAKGCGTWPDRNEKLMDKGLHGKKINGRGMWAEVPPLGNATVQNHAGKFHPSIDGMPKLLGKYFNKNLEATIEGEEKAKGKTEEGKEMAKEKKDEGEGQVKEKKGERKEKKEDKRGDKRKDKEKEKKGHGKDKDGDKEKKENKAKEQHELEPTEHNKLYGSDIIGPIDSNSFTQVSRNNHEIAINGKIIKKRKDIESNGVPYADDMRPSKFPRLFSSLPLTENGRVLEPCQISITNASDTSGVATSVKIENEECKINGIIEAQPSAFSSNKTHSATVPADPITETSAKPPHPDNKYLSQVYSVPKVEQWSVLDDQEWLFGRSVSQDRKLAESSEHGETLQVWAEALHIEPADVFALPYVIPY</sequence>
<feature type="compositionally biased region" description="Basic residues" evidence="1">
    <location>
        <begin position="27"/>
        <end position="37"/>
    </location>
</feature>
<dbReference type="KEGG" id="aprc:113858455"/>
<keyword evidence="2" id="KW-1185">Reference proteome</keyword>
<evidence type="ECO:0000256" key="1">
    <source>
        <dbReference type="SAM" id="MobiDB-lite"/>
    </source>
</evidence>
<evidence type="ECO:0000313" key="2">
    <source>
        <dbReference type="Proteomes" id="UP000694853"/>
    </source>
</evidence>
<dbReference type="AlphaFoldDB" id="A0A8B8KWR2"/>